<sequence>MQRIKFVSPPQSYVKLRSEGADFSQLSSDTAIRRALWEQQSRRCAYCERRLKDPSKPDHRTRIEHFHPQSSDLWDGDCEEASGTVKQDKAPTSWKNLLLCCDGNERAGASYCCDKSKAGREICAVFRNPKSWPLPALVNVDRAGYATVALGLPHTADAVIKETLNLNADHLVSARKAVLAARIQQIEQQRRKHRGLTHAMRIEIIGRLRKDAESAEFGAVLLSIADRL</sequence>
<accession>A0ABT2GE04</accession>
<dbReference type="Gene3D" id="1.10.30.50">
    <property type="match status" value="1"/>
</dbReference>
<comment type="caution">
    <text evidence="1">The sequence shown here is derived from an EMBL/GenBank/DDBJ whole genome shotgun (WGS) entry which is preliminary data.</text>
</comment>
<name>A0ABT2GE04_9MICO</name>
<evidence type="ECO:0000313" key="2">
    <source>
        <dbReference type="Proteomes" id="UP001165580"/>
    </source>
</evidence>
<keyword evidence="2" id="KW-1185">Reference proteome</keyword>
<evidence type="ECO:0000313" key="1">
    <source>
        <dbReference type="EMBL" id="MCS5713520.1"/>
    </source>
</evidence>
<dbReference type="EMBL" id="JANTEZ010000001">
    <property type="protein sequence ID" value="MCS5713520.1"/>
    <property type="molecule type" value="Genomic_DNA"/>
</dbReference>
<organism evidence="1 2">
    <name type="scientific">Herbiconiux gentiana</name>
    <dbReference type="NCBI Taxonomy" id="2970912"/>
    <lineage>
        <taxon>Bacteria</taxon>
        <taxon>Bacillati</taxon>
        <taxon>Actinomycetota</taxon>
        <taxon>Actinomycetes</taxon>
        <taxon>Micrococcales</taxon>
        <taxon>Microbacteriaceae</taxon>
        <taxon>Herbiconiux</taxon>
    </lineage>
</organism>
<dbReference type="Proteomes" id="UP001165580">
    <property type="component" value="Unassembled WGS sequence"/>
</dbReference>
<proteinExistence type="predicted"/>
<protein>
    <recommendedName>
        <fullName evidence="3">TIGR02646 family protein</fullName>
    </recommendedName>
</protein>
<dbReference type="RefSeq" id="WP_259485050.1">
    <property type="nucleotide sequence ID" value="NZ_JANTEZ010000001.1"/>
</dbReference>
<reference evidence="1" key="1">
    <citation type="submission" date="2022-08" db="EMBL/GenBank/DDBJ databases">
        <authorList>
            <person name="Deng Y."/>
            <person name="Han X.-F."/>
            <person name="Zhang Y.-Q."/>
        </authorList>
    </citation>
    <scope>NUCLEOTIDE SEQUENCE</scope>
    <source>
        <strain evidence="1">CPCC 205716</strain>
    </source>
</reference>
<gene>
    <name evidence="1" type="ORF">NVV95_03010</name>
</gene>
<evidence type="ECO:0008006" key="3">
    <source>
        <dbReference type="Google" id="ProtNLM"/>
    </source>
</evidence>